<dbReference type="PANTHER" id="PTHR39161:SF1">
    <property type="entry name" value="ADAPTER PROTEIN MECA 1"/>
    <property type="match status" value="1"/>
</dbReference>
<organism evidence="2 3">
    <name type="scientific">[Clostridium] polysaccharolyticum</name>
    <dbReference type="NCBI Taxonomy" id="29364"/>
    <lineage>
        <taxon>Bacteria</taxon>
        <taxon>Bacillati</taxon>
        <taxon>Bacillota</taxon>
        <taxon>Clostridia</taxon>
        <taxon>Lachnospirales</taxon>
        <taxon>Lachnospiraceae</taxon>
    </lineage>
</organism>
<dbReference type="InterPro" id="IPR008681">
    <property type="entry name" value="Neg-reg_MecA"/>
</dbReference>
<dbReference type="EMBL" id="FOHN01000018">
    <property type="protein sequence ID" value="SET38595.1"/>
    <property type="molecule type" value="Genomic_DNA"/>
</dbReference>
<dbReference type="Gene3D" id="3.30.70.1950">
    <property type="match status" value="1"/>
</dbReference>
<evidence type="ECO:0000256" key="1">
    <source>
        <dbReference type="ARBA" id="ARBA00005397"/>
    </source>
</evidence>
<dbReference type="Proteomes" id="UP000199800">
    <property type="component" value="Unassembled WGS sequence"/>
</dbReference>
<dbReference type="AlphaFoldDB" id="A0A1I0E2N7"/>
<dbReference type="PANTHER" id="PTHR39161">
    <property type="entry name" value="ADAPTER PROTEIN MECA"/>
    <property type="match status" value="1"/>
</dbReference>
<gene>
    <name evidence="2" type="ORF">SAMN04487772_1183</name>
</gene>
<dbReference type="InterPro" id="IPR038471">
    <property type="entry name" value="MecA_C_sf"/>
</dbReference>
<dbReference type="Pfam" id="PF05389">
    <property type="entry name" value="MecA"/>
    <property type="match status" value="1"/>
</dbReference>
<accession>A0A1I0E2N7</accession>
<sequence length="232" mass="27200">MEFIRIDDNTVRCIVNEDDMREYDVELDDFLKNRSKVQEFLHTIVERASDEVGYEPKDGLLAMQIMMLPKNRLAITFSEKMDEKDDLGDIIQQLAGATIEKVSSLKELFEQEVEEKKIQPVVNEKKKSVNVQMQIYVFDKMNDFEEFSCIIPDKLTVKSSLYKDEKKNQYYAILEKGRLSKVNYSSICTMASEYGRFVSEKEDRRAFVEEHFSCLILNRAIKVIKKINKVDF</sequence>
<proteinExistence type="inferred from homology"/>
<dbReference type="RefSeq" id="WP_177180759.1">
    <property type="nucleotide sequence ID" value="NZ_FOHN01000018.1"/>
</dbReference>
<dbReference type="STRING" id="29364.SAMN04487772_1183"/>
<evidence type="ECO:0000313" key="2">
    <source>
        <dbReference type="EMBL" id="SET38595.1"/>
    </source>
</evidence>
<reference evidence="2 3" key="1">
    <citation type="submission" date="2016-10" db="EMBL/GenBank/DDBJ databases">
        <authorList>
            <person name="de Groot N.N."/>
        </authorList>
    </citation>
    <scope>NUCLEOTIDE SEQUENCE [LARGE SCALE GENOMIC DNA]</scope>
    <source>
        <strain evidence="2 3">DSM 1801</strain>
    </source>
</reference>
<evidence type="ECO:0000313" key="3">
    <source>
        <dbReference type="Proteomes" id="UP000199800"/>
    </source>
</evidence>
<protein>
    <submittedName>
        <fullName evidence="2">Adapter protein MecA 1/2</fullName>
    </submittedName>
</protein>
<comment type="similarity">
    <text evidence="1">Belongs to the MecA family.</text>
</comment>
<name>A0A1I0E2N7_9FIRM</name>
<keyword evidence="3" id="KW-1185">Reference proteome</keyword>